<accession>A0A1S8CPR6</accession>
<evidence type="ECO:0000313" key="2">
    <source>
        <dbReference type="EMBL" id="OMQ26880.1"/>
    </source>
</evidence>
<feature type="transmembrane region" description="Helical" evidence="1">
    <location>
        <begin position="163"/>
        <end position="181"/>
    </location>
</feature>
<keyword evidence="1" id="KW-0472">Membrane</keyword>
<evidence type="ECO:0000256" key="1">
    <source>
        <dbReference type="SAM" id="Phobius"/>
    </source>
</evidence>
<reference evidence="2 3" key="1">
    <citation type="submission" date="2016-11" db="EMBL/GenBank/DDBJ databases">
        <title>Rahnella oryzae sp. nov., isolated from rice root.</title>
        <authorList>
            <person name="Zhang X.-X."/>
            <person name="Zhang J."/>
        </authorList>
    </citation>
    <scope>NUCLEOTIDE SEQUENCE [LARGE SCALE GENOMIC DNA]</scope>
    <source>
        <strain evidence="2 3">J11-6</strain>
    </source>
</reference>
<keyword evidence="1" id="KW-0812">Transmembrane</keyword>
<feature type="transmembrane region" description="Helical" evidence="1">
    <location>
        <begin position="12"/>
        <end position="29"/>
    </location>
</feature>
<organism evidence="2 3">
    <name type="scientific">Serratia oryzae</name>
    <dbReference type="NCBI Taxonomy" id="2034155"/>
    <lineage>
        <taxon>Bacteria</taxon>
        <taxon>Pseudomonadati</taxon>
        <taxon>Pseudomonadota</taxon>
        <taxon>Gammaproteobacteria</taxon>
        <taxon>Enterobacterales</taxon>
        <taxon>Yersiniaceae</taxon>
        <taxon>Serratia</taxon>
    </lineage>
</organism>
<evidence type="ECO:0000313" key="3">
    <source>
        <dbReference type="Proteomes" id="UP000216021"/>
    </source>
</evidence>
<dbReference type="AlphaFoldDB" id="A0A1S8CPR6"/>
<dbReference type="EMBL" id="MOXD01000001">
    <property type="protein sequence ID" value="OMQ26880.1"/>
    <property type="molecule type" value="Genomic_DNA"/>
</dbReference>
<protein>
    <submittedName>
        <fullName evidence="2">Uncharacterized protein</fullName>
    </submittedName>
</protein>
<keyword evidence="3" id="KW-1185">Reference proteome</keyword>
<keyword evidence="1" id="KW-1133">Transmembrane helix</keyword>
<dbReference type="RefSeq" id="WP_076939923.1">
    <property type="nucleotide sequence ID" value="NZ_MOXD01000001.1"/>
</dbReference>
<dbReference type="Proteomes" id="UP000216021">
    <property type="component" value="Unassembled WGS sequence"/>
</dbReference>
<sequence>MYEELLIKDELWKTLGAILPIVAAIWKALQSIFQFFKTSKITQLNNYYKDYGEHLSDHQKLYISRELRKRVMKQLTGFNNSRARQHLIFIMGRLDLKLPQWRINHLLSFLKFNGVRFYFEINRQYKRRAFLARLTSIIYLVYTAFLVWAYFKYDGLEVSLIEAVILALACVFFSIFLMIIYPTRKKIMAINGRLLTLDCSDYRNKDPQQP</sequence>
<name>A0A1S8CPR6_9GAMM</name>
<proteinExistence type="predicted"/>
<gene>
    <name evidence="2" type="ORF">BMI79_00695</name>
</gene>
<feature type="transmembrane region" description="Helical" evidence="1">
    <location>
        <begin position="130"/>
        <end position="151"/>
    </location>
</feature>
<comment type="caution">
    <text evidence="2">The sequence shown here is derived from an EMBL/GenBank/DDBJ whole genome shotgun (WGS) entry which is preliminary data.</text>
</comment>